<comment type="caution">
    <text evidence="1">The sequence shown here is derived from an EMBL/GenBank/DDBJ whole genome shotgun (WGS) entry which is preliminary data.</text>
</comment>
<accession>A0A9D4CD21</accession>
<name>A0A9D4CD21_DREPO</name>
<keyword evidence="2" id="KW-1185">Reference proteome</keyword>
<reference evidence="1" key="2">
    <citation type="submission" date="2020-11" db="EMBL/GenBank/DDBJ databases">
        <authorList>
            <person name="McCartney M.A."/>
            <person name="Auch B."/>
            <person name="Kono T."/>
            <person name="Mallez S."/>
            <person name="Becker A."/>
            <person name="Gohl D.M."/>
            <person name="Silverstein K.A.T."/>
            <person name="Koren S."/>
            <person name="Bechman K.B."/>
            <person name="Herman A."/>
            <person name="Abrahante J.E."/>
            <person name="Garbe J."/>
        </authorList>
    </citation>
    <scope>NUCLEOTIDE SEQUENCE</scope>
    <source>
        <strain evidence="1">Duluth1</strain>
        <tissue evidence="1">Whole animal</tissue>
    </source>
</reference>
<proteinExistence type="predicted"/>
<dbReference type="AlphaFoldDB" id="A0A9D4CD21"/>
<evidence type="ECO:0000313" key="1">
    <source>
        <dbReference type="EMBL" id="KAH3721213.1"/>
    </source>
</evidence>
<sequence>MTARYGINGKEEVIRGGYNVQVKKATSMTRLKTLIAKCRVCSGSICRHRT</sequence>
<dbReference type="EMBL" id="JAIWYP010000013">
    <property type="protein sequence ID" value="KAH3721213.1"/>
    <property type="molecule type" value="Genomic_DNA"/>
</dbReference>
<dbReference type="Proteomes" id="UP000828390">
    <property type="component" value="Unassembled WGS sequence"/>
</dbReference>
<organism evidence="1 2">
    <name type="scientific">Dreissena polymorpha</name>
    <name type="common">Zebra mussel</name>
    <name type="synonym">Mytilus polymorpha</name>
    <dbReference type="NCBI Taxonomy" id="45954"/>
    <lineage>
        <taxon>Eukaryota</taxon>
        <taxon>Metazoa</taxon>
        <taxon>Spiralia</taxon>
        <taxon>Lophotrochozoa</taxon>
        <taxon>Mollusca</taxon>
        <taxon>Bivalvia</taxon>
        <taxon>Autobranchia</taxon>
        <taxon>Heteroconchia</taxon>
        <taxon>Euheterodonta</taxon>
        <taxon>Imparidentia</taxon>
        <taxon>Neoheterodontei</taxon>
        <taxon>Myida</taxon>
        <taxon>Dreissenoidea</taxon>
        <taxon>Dreissenidae</taxon>
        <taxon>Dreissena</taxon>
    </lineage>
</organism>
<gene>
    <name evidence="1" type="ORF">DPMN_064132</name>
</gene>
<reference evidence="1" key="1">
    <citation type="journal article" date="2019" name="bioRxiv">
        <title>The Genome of the Zebra Mussel, Dreissena polymorpha: A Resource for Invasive Species Research.</title>
        <authorList>
            <person name="McCartney M.A."/>
            <person name="Auch B."/>
            <person name="Kono T."/>
            <person name="Mallez S."/>
            <person name="Zhang Y."/>
            <person name="Obille A."/>
            <person name="Becker A."/>
            <person name="Abrahante J.E."/>
            <person name="Garbe J."/>
            <person name="Badalamenti J.P."/>
            <person name="Herman A."/>
            <person name="Mangelson H."/>
            <person name="Liachko I."/>
            <person name="Sullivan S."/>
            <person name="Sone E.D."/>
            <person name="Koren S."/>
            <person name="Silverstein K.A.T."/>
            <person name="Beckman K.B."/>
            <person name="Gohl D.M."/>
        </authorList>
    </citation>
    <scope>NUCLEOTIDE SEQUENCE</scope>
    <source>
        <strain evidence="1">Duluth1</strain>
        <tissue evidence="1">Whole animal</tissue>
    </source>
</reference>
<protein>
    <submittedName>
        <fullName evidence="1">Uncharacterized protein</fullName>
    </submittedName>
</protein>
<evidence type="ECO:0000313" key="2">
    <source>
        <dbReference type="Proteomes" id="UP000828390"/>
    </source>
</evidence>